<dbReference type="Pfam" id="PF13193">
    <property type="entry name" value="AMP-binding_C"/>
    <property type="match status" value="1"/>
</dbReference>
<evidence type="ECO:0000256" key="3">
    <source>
        <dbReference type="ARBA" id="ARBA00022723"/>
    </source>
</evidence>
<reference evidence="8" key="1">
    <citation type="submission" date="2021-01" db="EMBL/GenBank/DDBJ databases">
        <title>Rhizobium sp. strain KVB221 16S ribosomal RNA gene Genome sequencing and assembly.</title>
        <authorList>
            <person name="Kang M."/>
        </authorList>
    </citation>
    <scope>NUCLEOTIDE SEQUENCE</scope>
    <source>
        <strain evidence="8">KVB221</strain>
    </source>
</reference>
<feature type="domain" description="AMP-dependent synthetase/ligase" evidence="6">
    <location>
        <begin position="34"/>
        <end position="391"/>
    </location>
</feature>
<dbReference type="InterPro" id="IPR000873">
    <property type="entry name" value="AMP-dep_synth/lig_dom"/>
</dbReference>
<keyword evidence="2 8" id="KW-0436">Ligase</keyword>
<proteinExistence type="inferred from homology"/>
<dbReference type="InterPro" id="IPR042099">
    <property type="entry name" value="ANL_N_sf"/>
</dbReference>
<dbReference type="Proteomes" id="UP000633219">
    <property type="component" value="Unassembled WGS sequence"/>
</dbReference>
<organism evidence="8 9">
    <name type="scientific">Rhizobium setariae</name>
    <dbReference type="NCBI Taxonomy" id="2801340"/>
    <lineage>
        <taxon>Bacteria</taxon>
        <taxon>Pseudomonadati</taxon>
        <taxon>Pseudomonadota</taxon>
        <taxon>Alphaproteobacteria</taxon>
        <taxon>Hyphomicrobiales</taxon>
        <taxon>Rhizobiaceae</taxon>
        <taxon>Rhizobium/Agrobacterium group</taxon>
        <taxon>Rhizobium</taxon>
    </lineage>
</organism>
<dbReference type="InterPro" id="IPR025110">
    <property type="entry name" value="AMP-bd_C"/>
</dbReference>
<dbReference type="PROSITE" id="PS00455">
    <property type="entry name" value="AMP_BINDING"/>
    <property type="match status" value="1"/>
</dbReference>
<keyword evidence="9" id="KW-1185">Reference proteome</keyword>
<evidence type="ECO:0000256" key="1">
    <source>
        <dbReference type="ARBA" id="ARBA00006432"/>
    </source>
</evidence>
<sequence>MTCLSATKSNSGFSAELPVSFAPEARTLPALLVQQAERHGDKRLIVVNEVARSFNDACKVAAQVAASLYDAGVRPGDAVTIICSNRIEFIDIYLGCAWLGAVAVPVNVASRGSQLEHILNNSVARLLVVEAQYLSAITGLGDKQLSFEKIWTIGKAETGAIFNVPCIEMPLGTEERAAHPSRPSDTVAILYTSGTTGLSKGVCCPHAQYYWWGINTATLLDIGETDILLTCLPLFHTNALNTFYQALLTGATLVVEPRFSASGFWKSLARHQATVTYLLGAMVPILLSKDASPDDQAHQTRITLAPGVPAQFHDAFTNRFGIEILDGYGSTETNFAIGSLLGEQRPGSMGRIRPGFQARVVDAMDNQVPDGQPGELVIRADEPFSMATGYFGMPEKTVEAWQNLWFHTGDRVVRDADGYFQFIDRMKDAIRRRGENISSFEVEQVLVGHPSVRNAAVFPVQSELAEDEVMAAIVLKEGVALQAAELLDFCQPRMPYFAVPRFVEFVEELPTTENGKVQKFKLRERGVTENTWDRDVAGYKVTR</sequence>
<dbReference type="CDD" id="cd05934">
    <property type="entry name" value="FACL_DitJ_like"/>
    <property type="match status" value="1"/>
</dbReference>
<evidence type="ECO:0000313" key="9">
    <source>
        <dbReference type="Proteomes" id="UP000633219"/>
    </source>
</evidence>
<dbReference type="EMBL" id="JAEQNC010000008">
    <property type="protein sequence ID" value="MBL0373362.1"/>
    <property type="molecule type" value="Genomic_DNA"/>
</dbReference>
<evidence type="ECO:0000259" key="7">
    <source>
        <dbReference type="Pfam" id="PF13193"/>
    </source>
</evidence>
<dbReference type="GO" id="GO:0046872">
    <property type="term" value="F:metal ion binding"/>
    <property type="evidence" value="ECO:0007669"/>
    <property type="project" value="UniProtKB-KW"/>
</dbReference>
<dbReference type="Gene3D" id="3.40.50.12780">
    <property type="entry name" value="N-terminal domain of ligase-like"/>
    <property type="match status" value="1"/>
</dbReference>
<dbReference type="InterPro" id="IPR020845">
    <property type="entry name" value="AMP-binding_CS"/>
</dbReference>
<evidence type="ECO:0000256" key="5">
    <source>
        <dbReference type="ARBA" id="ARBA00022840"/>
    </source>
</evidence>
<dbReference type="PANTHER" id="PTHR43107">
    <property type="entry name" value="LONG-CHAIN FATTY ACID TRANSPORT PROTEIN"/>
    <property type="match status" value="1"/>
</dbReference>
<name>A0A936YUQ1_9HYPH</name>
<keyword evidence="3" id="KW-0479">Metal-binding</keyword>
<dbReference type="GO" id="GO:0005324">
    <property type="term" value="F:long-chain fatty acid transmembrane transporter activity"/>
    <property type="evidence" value="ECO:0007669"/>
    <property type="project" value="TreeGrafter"/>
</dbReference>
<evidence type="ECO:0000313" key="8">
    <source>
        <dbReference type="EMBL" id="MBL0373362.1"/>
    </source>
</evidence>
<keyword evidence="5" id="KW-0067">ATP-binding</keyword>
<keyword evidence="4" id="KW-0547">Nucleotide-binding</keyword>
<dbReference type="GO" id="GO:0005886">
    <property type="term" value="C:plasma membrane"/>
    <property type="evidence" value="ECO:0007669"/>
    <property type="project" value="TreeGrafter"/>
</dbReference>
<dbReference type="NCBIfam" id="NF004808">
    <property type="entry name" value="PRK06155.1"/>
    <property type="match status" value="1"/>
</dbReference>
<dbReference type="Gene3D" id="3.30.300.30">
    <property type="match status" value="1"/>
</dbReference>
<dbReference type="PANTHER" id="PTHR43107:SF15">
    <property type="entry name" value="FATTY ACID TRANSPORT PROTEIN 3, ISOFORM A"/>
    <property type="match status" value="1"/>
</dbReference>
<dbReference type="InterPro" id="IPR045851">
    <property type="entry name" value="AMP-bd_C_sf"/>
</dbReference>
<evidence type="ECO:0000256" key="4">
    <source>
        <dbReference type="ARBA" id="ARBA00022741"/>
    </source>
</evidence>
<comment type="caution">
    <text evidence="8">The sequence shown here is derived from an EMBL/GenBank/DDBJ whole genome shotgun (WGS) entry which is preliminary data.</text>
</comment>
<feature type="domain" description="AMP-binding enzyme C-terminal" evidence="7">
    <location>
        <begin position="441"/>
        <end position="516"/>
    </location>
</feature>
<accession>A0A936YUQ1</accession>
<dbReference type="GO" id="GO:0004467">
    <property type="term" value="F:long-chain fatty acid-CoA ligase activity"/>
    <property type="evidence" value="ECO:0007669"/>
    <property type="project" value="TreeGrafter"/>
</dbReference>
<dbReference type="Pfam" id="PF00501">
    <property type="entry name" value="AMP-binding"/>
    <property type="match status" value="1"/>
</dbReference>
<evidence type="ECO:0000256" key="2">
    <source>
        <dbReference type="ARBA" id="ARBA00022598"/>
    </source>
</evidence>
<evidence type="ECO:0000259" key="6">
    <source>
        <dbReference type="Pfam" id="PF00501"/>
    </source>
</evidence>
<dbReference type="GO" id="GO:0044539">
    <property type="term" value="P:long-chain fatty acid import into cell"/>
    <property type="evidence" value="ECO:0007669"/>
    <property type="project" value="TreeGrafter"/>
</dbReference>
<protein>
    <submittedName>
        <fullName evidence="8">ATP-dependent acyl-CoA ligase</fullName>
    </submittedName>
</protein>
<dbReference type="GO" id="GO:0005524">
    <property type="term" value="F:ATP binding"/>
    <property type="evidence" value="ECO:0007669"/>
    <property type="project" value="UniProtKB-KW"/>
</dbReference>
<comment type="similarity">
    <text evidence="1">Belongs to the ATP-dependent AMP-binding enzyme family.</text>
</comment>
<gene>
    <name evidence="8" type="ORF">JJB09_15090</name>
</gene>
<dbReference type="SUPFAM" id="SSF56801">
    <property type="entry name" value="Acetyl-CoA synthetase-like"/>
    <property type="match status" value="1"/>
</dbReference>
<dbReference type="AlphaFoldDB" id="A0A936YUQ1"/>